<name>A0A8W8HXN5_MAGGI</name>
<feature type="compositionally biased region" description="Basic residues" evidence="9">
    <location>
        <begin position="495"/>
        <end position="507"/>
    </location>
</feature>
<dbReference type="SUPFAM" id="SSF49879">
    <property type="entry name" value="SMAD/FHA domain"/>
    <property type="match status" value="1"/>
</dbReference>
<dbReference type="PROSITE" id="PS50158">
    <property type="entry name" value="ZF_CCHC"/>
    <property type="match status" value="1"/>
</dbReference>
<evidence type="ECO:0000259" key="10">
    <source>
        <dbReference type="PROSITE" id="PS50006"/>
    </source>
</evidence>
<dbReference type="PROSITE" id="PS00518">
    <property type="entry name" value="ZF_RING_1"/>
    <property type="match status" value="1"/>
</dbReference>
<evidence type="ECO:0000256" key="9">
    <source>
        <dbReference type="SAM" id="MobiDB-lite"/>
    </source>
</evidence>
<keyword evidence="7" id="KW-0862">Zinc</keyword>
<dbReference type="OMA" id="TMISRCH"/>
<feature type="domain" description="CCHC-type" evidence="12">
    <location>
        <begin position="591"/>
        <end position="605"/>
    </location>
</feature>
<accession>A0A8W8HXN5</accession>
<feature type="domain" description="FHA" evidence="10">
    <location>
        <begin position="31"/>
        <end position="80"/>
    </location>
</feature>
<feature type="compositionally biased region" description="Basic and acidic residues" evidence="9">
    <location>
        <begin position="222"/>
        <end position="244"/>
    </location>
</feature>
<dbReference type="Pfam" id="PF00498">
    <property type="entry name" value="FHA"/>
    <property type="match status" value="1"/>
</dbReference>
<evidence type="ECO:0000256" key="4">
    <source>
        <dbReference type="ARBA" id="ARBA00022723"/>
    </source>
</evidence>
<dbReference type="Gene3D" id="2.60.200.20">
    <property type="match status" value="1"/>
</dbReference>
<feature type="domain" description="RING-type" evidence="11">
    <location>
        <begin position="392"/>
        <end position="430"/>
    </location>
</feature>
<dbReference type="GO" id="GO:0035861">
    <property type="term" value="C:site of double-strand break"/>
    <property type="evidence" value="ECO:0007669"/>
    <property type="project" value="TreeGrafter"/>
</dbReference>
<keyword evidence="6" id="KW-0833">Ubl conjugation pathway</keyword>
<dbReference type="PANTHER" id="PTHR15067">
    <property type="entry name" value="E3 UBIQUITIN-PROTEIN LIGASE RNF8"/>
    <property type="match status" value="1"/>
</dbReference>
<dbReference type="Proteomes" id="UP000005408">
    <property type="component" value="Unassembled WGS sequence"/>
</dbReference>
<dbReference type="InterPro" id="IPR008984">
    <property type="entry name" value="SMAD_FHA_dom_sf"/>
</dbReference>
<dbReference type="GO" id="GO:0061630">
    <property type="term" value="F:ubiquitin protein ligase activity"/>
    <property type="evidence" value="ECO:0007669"/>
    <property type="project" value="TreeGrafter"/>
</dbReference>
<dbReference type="InterPro" id="IPR017907">
    <property type="entry name" value="Znf_RING_CS"/>
</dbReference>
<dbReference type="SUPFAM" id="SSF57850">
    <property type="entry name" value="RING/U-box"/>
    <property type="match status" value="1"/>
</dbReference>
<dbReference type="GO" id="GO:0005634">
    <property type="term" value="C:nucleus"/>
    <property type="evidence" value="ECO:0007669"/>
    <property type="project" value="TreeGrafter"/>
</dbReference>
<dbReference type="GO" id="GO:0006302">
    <property type="term" value="P:double-strand break repair"/>
    <property type="evidence" value="ECO:0007669"/>
    <property type="project" value="TreeGrafter"/>
</dbReference>
<feature type="region of interest" description="Disordered" evidence="9">
    <location>
        <begin position="155"/>
        <end position="187"/>
    </location>
</feature>
<dbReference type="InterPro" id="IPR001841">
    <property type="entry name" value="Znf_RING"/>
</dbReference>
<evidence type="ECO:0000313" key="14">
    <source>
        <dbReference type="Proteomes" id="UP000005408"/>
    </source>
</evidence>
<proteinExistence type="inferred from homology"/>
<keyword evidence="3" id="KW-0808">Transferase</keyword>
<feature type="region of interest" description="Disordered" evidence="9">
    <location>
        <begin position="222"/>
        <end position="279"/>
    </location>
</feature>
<dbReference type="OrthoDB" id="5330228at2759"/>
<keyword evidence="4" id="KW-0479">Metal-binding</keyword>
<sequence length="607" mass="70216">MTQEGFTVGLIRVGDNVKKYKLIDFRGRDEVTIGRSQDATFCILSTMISRCHAVLKKEGAVWNIKDNKSLNGVFVNGKKLEPHTPCTLHENDTIQFGVPKTGEEVAEFIFKFHYKIKVKRARPKSSDETDSSTSAQTNVNHYPLKRVKLNTSDNIATDKPSCSKENFLKKQQPFDDYKEKQNRQQEEADMKLKEFENKLAEMQKMLKEKEEEHEKMRKCLEEEKQERENQTLQMKEKLKEKEVQLEVQTSTMRERLKEKEQELAAEVKKREEDEKKMKEDLENQLMSKEAELLEQLQQQKDALITEKKKVEEDLQKSMEKALEEKNKELEDQLHKEKERLEKVITEKETKQKMLEAQLQETKKEPDQSEAILQARQDILSNFSDLMETELQCSICNELYIQATSLGCSHSFCALCIAEWMKVKKECPICRTPVTSQLRSFALDNYIDTMVEHLSEELKTRRKQLVASRKEEQEKIEKAKQEAERANQRANNARGGRGRRGRRGRGGRGQRQAQQTTTRNREGHQPIIIESEDEADGGDVYVGLIEEEVVAEDLSDSTRSSESDDHFYTDSDEDSDGVSGDPDAYYGGYGHCYRCGHTGHWANGCPFR</sequence>
<dbReference type="GO" id="GO:0005829">
    <property type="term" value="C:cytosol"/>
    <property type="evidence" value="ECO:0007669"/>
    <property type="project" value="TreeGrafter"/>
</dbReference>
<dbReference type="InterPro" id="IPR001878">
    <property type="entry name" value="Znf_CCHC"/>
</dbReference>
<feature type="compositionally biased region" description="Basic and acidic residues" evidence="9">
    <location>
        <begin position="558"/>
        <end position="568"/>
    </location>
</feature>
<dbReference type="SMART" id="SM00240">
    <property type="entry name" value="FHA"/>
    <property type="match status" value="1"/>
</dbReference>
<dbReference type="CDD" id="cd16535">
    <property type="entry name" value="RING-HC_RNF8"/>
    <property type="match status" value="1"/>
</dbReference>
<dbReference type="GO" id="GO:0000151">
    <property type="term" value="C:ubiquitin ligase complex"/>
    <property type="evidence" value="ECO:0007669"/>
    <property type="project" value="TreeGrafter"/>
</dbReference>
<comment type="similarity">
    <text evidence="1">Belongs to the CHFR family.</text>
</comment>
<dbReference type="InterPro" id="IPR000253">
    <property type="entry name" value="FHA_dom"/>
</dbReference>
<evidence type="ECO:0000256" key="1">
    <source>
        <dbReference type="ARBA" id="ARBA00005797"/>
    </source>
</evidence>
<feature type="region of interest" description="Disordered" evidence="9">
    <location>
        <begin position="121"/>
        <end position="140"/>
    </location>
</feature>
<feature type="compositionally biased region" description="Polar residues" evidence="9">
    <location>
        <begin position="131"/>
        <end position="140"/>
    </location>
</feature>
<feature type="compositionally biased region" description="Basic and acidic residues" evidence="9">
    <location>
        <begin position="166"/>
        <end position="187"/>
    </location>
</feature>
<evidence type="ECO:0000256" key="5">
    <source>
        <dbReference type="ARBA" id="ARBA00022771"/>
    </source>
</evidence>
<dbReference type="Gene3D" id="3.30.40.10">
    <property type="entry name" value="Zinc/RING finger domain, C3HC4 (zinc finger)"/>
    <property type="match status" value="1"/>
</dbReference>
<dbReference type="PANTHER" id="PTHR15067:SF4">
    <property type="entry name" value="E3 UBIQUITIN-PROTEIN LIGASE RNF8"/>
    <property type="match status" value="1"/>
</dbReference>
<dbReference type="InterPro" id="IPR013083">
    <property type="entry name" value="Znf_RING/FYVE/PHD"/>
</dbReference>
<evidence type="ECO:0000313" key="13">
    <source>
        <dbReference type="EnsemblMetazoa" id="G11572.3:cds"/>
    </source>
</evidence>
<dbReference type="GO" id="GO:0003676">
    <property type="term" value="F:nucleic acid binding"/>
    <property type="evidence" value="ECO:0007669"/>
    <property type="project" value="InterPro"/>
</dbReference>
<dbReference type="PROSITE" id="PS50089">
    <property type="entry name" value="ZF_RING_2"/>
    <property type="match status" value="1"/>
</dbReference>
<dbReference type="SMART" id="SM00184">
    <property type="entry name" value="RING"/>
    <property type="match status" value="1"/>
</dbReference>
<dbReference type="Pfam" id="PF13923">
    <property type="entry name" value="zf-C3HC4_2"/>
    <property type="match status" value="1"/>
</dbReference>
<dbReference type="CDD" id="cd22663">
    <property type="entry name" value="FHA_RNF8"/>
    <property type="match status" value="1"/>
</dbReference>
<evidence type="ECO:0000256" key="3">
    <source>
        <dbReference type="ARBA" id="ARBA00022679"/>
    </source>
</evidence>
<dbReference type="AlphaFoldDB" id="A0A8W8HXN5"/>
<keyword evidence="5 8" id="KW-0863">Zinc-finger</keyword>
<dbReference type="InterPro" id="IPR036875">
    <property type="entry name" value="Znf_CCHC_sf"/>
</dbReference>
<dbReference type="GO" id="GO:0006511">
    <property type="term" value="P:ubiquitin-dependent protein catabolic process"/>
    <property type="evidence" value="ECO:0007669"/>
    <property type="project" value="TreeGrafter"/>
</dbReference>
<protein>
    <recommendedName>
        <fullName evidence="2">E3 ubiquitin-protein ligase CHFR</fullName>
    </recommendedName>
</protein>
<evidence type="ECO:0000259" key="11">
    <source>
        <dbReference type="PROSITE" id="PS50089"/>
    </source>
</evidence>
<feature type="region of interest" description="Disordered" evidence="9">
    <location>
        <begin position="468"/>
        <end position="534"/>
    </location>
</feature>
<feature type="compositionally biased region" description="Basic and acidic residues" evidence="9">
    <location>
        <begin position="252"/>
        <end position="279"/>
    </location>
</feature>
<dbReference type="GO" id="GO:0070936">
    <property type="term" value="P:protein K48-linked ubiquitination"/>
    <property type="evidence" value="ECO:0007669"/>
    <property type="project" value="TreeGrafter"/>
</dbReference>
<evidence type="ECO:0000256" key="2">
    <source>
        <dbReference type="ARBA" id="ARBA00017908"/>
    </source>
</evidence>
<evidence type="ECO:0000256" key="7">
    <source>
        <dbReference type="ARBA" id="ARBA00022833"/>
    </source>
</evidence>
<dbReference type="GO" id="GO:0042393">
    <property type="term" value="F:histone binding"/>
    <property type="evidence" value="ECO:0007669"/>
    <property type="project" value="TreeGrafter"/>
</dbReference>
<keyword evidence="14" id="KW-1185">Reference proteome</keyword>
<evidence type="ECO:0000259" key="12">
    <source>
        <dbReference type="PROSITE" id="PS50158"/>
    </source>
</evidence>
<dbReference type="GO" id="GO:0008270">
    <property type="term" value="F:zinc ion binding"/>
    <property type="evidence" value="ECO:0007669"/>
    <property type="project" value="UniProtKB-KW"/>
</dbReference>
<feature type="region of interest" description="Disordered" evidence="9">
    <location>
        <begin position="550"/>
        <end position="581"/>
    </location>
</feature>
<dbReference type="SUPFAM" id="SSF57756">
    <property type="entry name" value="Retrovirus zinc finger-like domains"/>
    <property type="match status" value="1"/>
</dbReference>
<dbReference type="EnsemblMetazoa" id="G11572.3">
    <property type="protein sequence ID" value="G11572.3:cds"/>
    <property type="gene ID" value="G11572"/>
</dbReference>
<reference evidence="13" key="1">
    <citation type="submission" date="2022-08" db="UniProtKB">
        <authorList>
            <consortium name="EnsemblMetazoa"/>
        </authorList>
    </citation>
    <scope>IDENTIFICATION</scope>
    <source>
        <strain evidence="13">05x7-T-G4-1.051#20</strain>
    </source>
</reference>
<evidence type="ECO:0000256" key="6">
    <source>
        <dbReference type="ARBA" id="ARBA00022786"/>
    </source>
</evidence>
<evidence type="ECO:0000256" key="8">
    <source>
        <dbReference type="PROSITE-ProRule" id="PRU00047"/>
    </source>
</evidence>
<organism evidence="13 14">
    <name type="scientific">Magallana gigas</name>
    <name type="common">Pacific oyster</name>
    <name type="synonym">Crassostrea gigas</name>
    <dbReference type="NCBI Taxonomy" id="29159"/>
    <lineage>
        <taxon>Eukaryota</taxon>
        <taxon>Metazoa</taxon>
        <taxon>Spiralia</taxon>
        <taxon>Lophotrochozoa</taxon>
        <taxon>Mollusca</taxon>
        <taxon>Bivalvia</taxon>
        <taxon>Autobranchia</taxon>
        <taxon>Pteriomorphia</taxon>
        <taxon>Ostreida</taxon>
        <taxon>Ostreoidea</taxon>
        <taxon>Ostreidae</taxon>
        <taxon>Magallana</taxon>
    </lineage>
</organism>
<feature type="compositionally biased region" description="Basic and acidic residues" evidence="9">
    <location>
        <begin position="468"/>
        <end position="486"/>
    </location>
</feature>
<dbReference type="PROSITE" id="PS50006">
    <property type="entry name" value="FHA_DOMAIN"/>
    <property type="match status" value="1"/>
</dbReference>
<dbReference type="EnsemblMetazoa" id="G11572.2">
    <property type="protein sequence ID" value="G11572.2:cds"/>
    <property type="gene ID" value="G11572"/>
</dbReference>